<keyword evidence="1" id="KW-0677">Repeat</keyword>
<protein>
    <recommendedName>
        <fullName evidence="4">K Homology domain-containing protein</fullName>
    </recommendedName>
</protein>
<dbReference type="EMBL" id="DS985255">
    <property type="protein sequence ID" value="EDV21025.1"/>
    <property type="molecule type" value="Genomic_DNA"/>
</dbReference>
<evidence type="ECO:0000313" key="5">
    <source>
        <dbReference type="EMBL" id="EDV21025.1"/>
    </source>
</evidence>
<organism evidence="5 6">
    <name type="scientific">Trichoplax adhaerens</name>
    <name type="common">Trichoplax reptans</name>
    <dbReference type="NCBI Taxonomy" id="10228"/>
    <lineage>
        <taxon>Eukaryota</taxon>
        <taxon>Metazoa</taxon>
        <taxon>Placozoa</taxon>
        <taxon>Uniplacotomia</taxon>
        <taxon>Trichoplacea</taxon>
        <taxon>Trichoplacidae</taxon>
        <taxon>Trichoplax</taxon>
    </lineage>
</organism>
<dbReference type="OMA" id="KGHHESG"/>
<feature type="region of interest" description="Disordered" evidence="3">
    <location>
        <begin position="1"/>
        <end position="23"/>
    </location>
</feature>
<evidence type="ECO:0000256" key="2">
    <source>
        <dbReference type="PROSITE-ProRule" id="PRU00117"/>
    </source>
</evidence>
<dbReference type="PROSITE" id="PS50084">
    <property type="entry name" value="KH_TYPE_1"/>
    <property type="match status" value="1"/>
</dbReference>
<dbReference type="SMART" id="SM00322">
    <property type="entry name" value="KH"/>
    <property type="match status" value="1"/>
</dbReference>
<dbReference type="STRING" id="10228.B3S810"/>
<dbReference type="CTD" id="6757654"/>
<evidence type="ECO:0000256" key="3">
    <source>
        <dbReference type="SAM" id="MobiDB-lite"/>
    </source>
</evidence>
<dbReference type="RefSeq" id="XP_002116355.1">
    <property type="nucleotide sequence ID" value="XM_002116319.1"/>
</dbReference>
<dbReference type="InterPro" id="IPR004087">
    <property type="entry name" value="KH_dom"/>
</dbReference>
<evidence type="ECO:0000256" key="1">
    <source>
        <dbReference type="ARBA" id="ARBA00022737"/>
    </source>
</evidence>
<dbReference type="InParanoid" id="B3S810"/>
<dbReference type="AlphaFoldDB" id="B3S810"/>
<feature type="domain" description="K Homology" evidence="4">
    <location>
        <begin position="20"/>
        <end position="90"/>
    </location>
</feature>
<keyword evidence="6" id="KW-1185">Reference proteome</keyword>
<dbReference type="SUPFAM" id="SSF54791">
    <property type="entry name" value="Eukaryotic type KH-domain (KH-domain type I)"/>
    <property type="match status" value="1"/>
</dbReference>
<proteinExistence type="predicted"/>
<dbReference type="Gene3D" id="3.30.1370.10">
    <property type="entry name" value="K Homology domain, type 1"/>
    <property type="match status" value="1"/>
</dbReference>
<dbReference type="KEGG" id="tad:TRIADDRAFT_30852"/>
<keyword evidence="2" id="KW-0694">RNA-binding</keyword>
<reference evidence="5 6" key="1">
    <citation type="journal article" date="2008" name="Nature">
        <title>The Trichoplax genome and the nature of placozoans.</title>
        <authorList>
            <person name="Srivastava M."/>
            <person name="Begovic E."/>
            <person name="Chapman J."/>
            <person name="Putnam N.H."/>
            <person name="Hellsten U."/>
            <person name="Kawashima T."/>
            <person name="Kuo A."/>
            <person name="Mitros T."/>
            <person name="Salamov A."/>
            <person name="Carpenter M.L."/>
            <person name="Signorovitch A.Y."/>
            <person name="Moreno M.A."/>
            <person name="Kamm K."/>
            <person name="Grimwood J."/>
            <person name="Schmutz J."/>
            <person name="Shapiro H."/>
            <person name="Grigoriev I.V."/>
            <person name="Buss L.W."/>
            <person name="Schierwater B."/>
            <person name="Dellaporta S.L."/>
            <person name="Rokhsar D.S."/>
        </authorList>
    </citation>
    <scope>NUCLEOTIDE SEQUENCE [LARGE SCALE GENOMIC DNA]</scope>
    <source>
        <strain evidence="5 6">Grell-BS-1999</strain>
    </source>
</reference>
<sequence>MILTSLSAHIKGDSRRQEKGPATVQVSIPKDLAGSIIGKGGTRIRDVRERSGAMIKIDDARPGEDYRVITISGGKDQIDEAHGLLQDCVRQYSGKQF</sequence>
<evidence type="ECO:0000313" key="6">
    <source>
        <dbReference type="Proteomes" id="UP000009022"/>
    </source>
</evidence>
<name>B3S810_TRIAD</name>
<gene>
    <name evidence="5" type="ORF">TRIADDRAFT_30852</name>
</gene>
<dbReference type="GeneID" id="6757654"/>
<dbReference type="GO" id="GO:0003723">
    <property type="term" value="F:RNA binding"/>
    <property type="evidence" value="ECO:0007669"/>
    <property type="project" value="UniProtKB-UniRule"/>
</dbReference>
<evidence type="ECO:0000259" key="4">
    <source>
        <dbReference type="SMART" id="SM00322"/>
    </source>
</evidence>
<dbReference type="InterPro" id="IPR004088">
    <property type="entry name" value="KH_dom_type_1"/>
</dbReference>
<dbReference type="Pfam" id="PF00013">
    <property type="entry name" value="KH_1"/>
    <property type="match status" value="1"/>
</dbReference>
<dbReference type="CDD" id="cd22434">
    <property type="entry name" value="KH-I_HNRNPK_rpt3"/>
    <property type="match status" value="1"/>
</dbReference>
<feature type="compositionally biased region" description="Basic and acidic residues" evidence="3">
    <location>
        <begin position="10"/>
        <end position="19"/>
    </location>
</feature>
<dbReference type="eggNOG" id="KOG2192">
    <property type="taxonomic scope" value="Eukaryota"/>
</dbReference>
<dbReference type="Proteomes" id="UP000009022">
    <property type="component" value="Unassembled WGS sequence"/>
</dbReference>
<dbReference type="PANTHER" id="PTHR10288">
    <property type="entry name" value="KH DOMAIN CONTAINING RNA BINDING PROTEIN"/>
    <property type="match status" value="1"/>
</dbReference>
<dbReference type="InterPro" id="IPR036612">
    <property type="entry name" value="KH_dom_type_1_sf"/>
</dbReference>
<accession>B3S810</accession>
<dbReference type="HOGENOM" id="CLU_2349424_0_0_1"/>
<dbReference type="PhylomeDB" id="B3S810"/>
<dbReference type="OrthoDB" id="442947at2759"/>